<evidence type="ECO:0000313" key="3">
    <source>
        <dbReference type="Proteomes" id="UP000765509"/>
    </source>
</evidence>
<evidence type="ECO:0000313" key="2">
    <source>
        <dbReference type="EMBL" id="MBW0501286.1"/>
    </source>
</evidence>
<dbReference type="EMBL" id="AVOT02016246">
    <property type="protein sequence ID" value="MBW0501286.1"/>
    <property type="molecule type" value="Genomic_DNA"/>
</dbReference>
<gene>
    <name evidence="2" type="ORF">O181_041001</name>
</gene>
<protein>
    <recommendedName>
        <fullName evidence="4">Integrase zinc-binding domain-containing protein</fullName>
    </recommendedName>
</protein>
<evidence type="ECO:0000256" key="1">
    <source>
        <dbReference type="SAM" id="MobiDB-lite"/>
    </source>
</evidence>
<keyword evidence="3" id="KW-1185">Reference proteome</keyword>
<evidence type="ECO:0008006" key="4">
    <source>
        <dbReference type="Google" id="ProtNLM"/>
    </source>
</evidence>
<dbReference type="AlphaFoldDB" id="A0A9Q3DCC8"/>
<accession>A0A9Q3DCC8</accession>
<sequence>MEIDTNGNFKFSEWEPGSGTPGIDYIGSEGTETPTLGISSSELQNKFFDSVHGYYAKRNHSSILMSLLQQNYRSPELESQLEEPWVTDYKDKTIFLMDGLLYDREKHANSPTVIYRDHLSLILKECHDCPYMGHMSEERISSTACWPQWEQELSEYINTCQIVSLEVYLTCPNRPQLS</sequence>
<comment type="caution">
    <text evidence="2">The sequence shown here is derived from an EMBL/GenBank/DDBJ whole genome shotgun (WGS) entry which is preliminary data.</text>
</comment>
<dbReference type="Gene3D" id="1.10.340.70">
    <property type="match status" value="1"/>
</dbReference>
<proteinExistence type="predicted"/>
<dbReference type="Proteomes" id="UP000765509">
    <property type="component" value="Unassembled WGS sequence"/>
</dbReference>
<reference evidence="2" key="1">
    <citation type="submission" date="2021-03" db="EMBL/GenBank/DDBJ databases">
        <title>Draft genome sequence of rust myrtle Austropuccinia psidii MF-1, a brazilian biotype.</title>
        <authorList>
            <person name="Quecine M.C."/>
            <person name="Pachon D.M.R."/>
            <person name="Bonatelli M.L."/>
            <person name="Correr F.H."/>
            <person name="Franceschini L.M."/>
            <person name="Leite T.F."/>
            <person name="Margarido G.R.A."/>
            <person name="Almeida C.A."/>
            <person name="Ferrarezi J.A."/>
            <person name="Labate C.A."/>
        </authorList>
    </citation>
    <scope>NUCLEOTIDE SEQUENCE</scope>
    <source>
        <strain evidence="2">MF-1</strain>
    </source>
</reference>
<name>A0A9Q3DCC8_9BASI</name>
<organism evidence="2 3">
    <name type="scientific">Austropuccinia psidii MF-1</name>
    <dbReference type="NCBI Taxonomy" id="1389203"/>
    <lineage>
        <taxon>Eukaryota</taxon>
        <taxon>Fungi</taxon>
        <taxon>Dikarya</taxon>
        <taxon>Basidiomycota</taxon>
        <taxon>Pucciniomycotina</taxon>
        <taxon>Pucciniomycetes</taxon>
        <taxon>Pucciniales</taxon>
        <taxon>Sphaerophragmiaceae</taxon>
        <taxon>Austropuccinia</taxon>
    </lineage>
</organism>
<feature type="region of interest" description="Disordered" evidence="1">
    <location>
        <begin position="1"/>
        <end position="29"/>
    </location>
</feature>